<comment type="caution">
    <text evidence="1">The sequence shown here is derived from an EMBL/GenBank/DDBJ whole genome shotgun (WGS) entry which is preliminary data.</text>
</comment>
<dbReference type="Proteomes" id="UP000004508">
    <property type="component" value="Unassembled WGS sequence"/>
</dbReference>
<gene>
    <name evidence="1" type="ORF">Krac_8097</name>
</gene>
<evidence type="ECO:0000313" key="2">
    <source>
        <dbReference type="Proteomes" id="UP000004508"/>
    </source>
</evidence>
<reference evidence="1 2" key="1">
    <citation type="journal article" date="2011" name="Stand. Genomic Sci.">
        <title>Non-contiguous finished genome sequence and contextual data of the filamentous soil bacterium Ktedonobacter racemifer type strain (SOSP1-21).</title>
        <authorList>
            <person name="Chang Y.J."/>
            <person name="Land M."/>
            <person name="Hauser L."/>
            <person name="Chertkov O."/>
            <person name="Del Rio T.G."/>
            <person name="Nolan M."/>
            <person name="Copeland A."/>
            <person name="Tice H."/>
            <person name="Cheng J.F."/>
            <person name="Lucas S."/>
            <person name="Han C."/>
            <person name="Goodwin L."/>
            <person name="Pitluck S."/>
            <person name="Ivanova N."/>
            <person name="Ovchinikova G."/>
            <person name="Pati A."/>
            <person name="Chen A."/>
            <person name="Palaniappan K."/>
            <person name="Mavromatis K."/>
            <person name="Liolios K."/>
            <person name="Brettin T."/>
            <person name="Fiebig A."/>
            <person name="Rohde M."/>
            <person name="Abt B."/>
            <person name="Goker M."/>
            <person name="Detter J.C."/>
            <person name="Woyke T."/>
            <person name="Bristow J."/>
            <person name="Eisen J.A."/>
            <person name="Markowitz V."/>
            <person name="Hugenholtz P."/>
            <person name="Kyrpides N.C."/>
            <person name="Klenk H.P."/>
            <person name="Lapidus A."/>
        </authorList>
    </citation>
    <scope>NUCLEOTIDE SEQUENCE [LARGE SCALE GENOMIC DNA]</scope>
    <source>
        <strain evidence="2">DSM 44963</strain>
    </source>
</reference>
<name>D6TLY3_KTERA</name>
<evidence type="ECO:0008006" key="3">
    <source>
        <dbReference type="Google" id="ProtNLM"/>
    </source>
</evidence>
<accession>D6TLY3</accession>
<protein>
    <recommendedName>
        <fullName evidence="3">N-acetyltransferase domain-containing protein</fullName>
    </recommendedName>
</protein>
<keyword evidence="2" id="KW-1185">Reference proteome</keyword>
<proteinExistence type="predicted"/>
<evidence type="ECO:0000313" key="1">
    <source>
        <dbReference type="EMBL" id="EFH86783.1"/>
    </source>
</evidence>
<dbReference type="EMBL" id="ADVG01000002">
    <property type="protein sequence ID" value="EFH86783.1"/>
    <property type="molecule type" value="Genomic_DNA"/>
</dbReference>
<dbReference type="InParanoid" id="D6TLY3"/>
<sequence>MGVKGYEKVIEGADAILPFKPGELIDSLFLDIGVRRGLNKGTKYGMRLVMGGIQVLEDFAKQGNIVKKLLATSSVPDGINLCKGLGFKEIPTAPGSTRHHFELDLETSDNPLLKEYQQIIKQHKTKK</sequence>
<dbReference type="AlphaFoldDB" id="D6TLY3"/>
<organism evidence="1 2">
    <name type="scientific">Ktedonobacter racemifer DSM 44963</name>
    <dbReference type="NCBI Taxonomy" id="485913"/>
    <lineage>
        <taxon>Bacteria</taxon>
        <taxon>Bacillati</taxon>
        <taxon>Chloroflexota</taxon>
        <taxon>Ktedonobacteria</taxon>
        <taxon>Ktedonobacterales</taxon>
        <taxon>Ktedonobacteraceae</taxon>
        <taxon>Ktedonobacter</taxon>
    </lineage>
</organism>
<dbReference type="STRING" id="485913.Krac_8097"/>